<evidence type="ECO:0000313" key="3">
    <source>
        <dbReference type="Proteomes" id="UP001551695"/>
    </source>
</evidence>
<accession>A0ABV3G1I9</accession>
<proteinExistence type="predicted"/>
<feature type="region of interest" description="Disordered" evidence="1">
    <location>
        <begin position="407"/>
        <end position="450"/>
    </location>
</feature>
<dbReference type="RefSeq" id="WP_357787998.1">
    <property type="nucleotide sequence ID" value="NZ_JBFAKC010000016.1"/>
</dbReference>
<organism evidence="2 3">
    <name type="scientific">Nocardia aurea</name>
    <dbReference type="NCBI Taxonomy" id="2144174"/>
    <lineage>
        <taxon>Bacteria</taxon>
        <taxon>Bacillati</taxon>
        <taxon>Actinomycetota</taxon>
        <taxon>Actinomycetes</taxon>
        <taxon>Mycobacteriales</taxon>
        <taxon>Nocardiaceae</taxon>
        <taxon>Nocardia</taxon>
    </lineage>
</organism>
<evidence type="ECO:0000313" key="2">
    <source>
        <dbReference type="EMBL" id="MEV0711549.1"/>
    </source>
</evidence>
<dbReference type="EMBL" id="JBFAKC010000016">
    <property type="protein sequence ID" value="MEV0711549.1"/>
    <property type="molecule type" value="Genomic_DNA"/>
</dbReference>
<feature type="compositionally biased region" description="Gly residues" evidence="1">
    <location>
        <begin position="428"/>
        <end position="450"/>
    </location>
</feature>
<reference evidence="2 3" key="1">
    <citation type="submission" date="2024-06" db="EMBL/GenBank/DDBJ databases">
        <title>The Natural Products Discovery Center: Release of the First 8490 Sequenced Strains for Exploring Actinobacteria Biosynthetic Diversity.</title>
        <authorList>
            <person name="Kalkreuter E."/>
            <person name="Kautsar S.A."/>
            <person name="Yang D."/>
            <person name="Bader C.D."/>
            <person name="Teijaro C.N."/>
            <person name="Fluegel L."/>
            <person name="Davis C.M."/>
            <person name="Simpson J.R."/>
            <person name="Lauterbach L."/>
            <person name="Steele A.D."/>
            <person name="Gui C."/>
            <person name="Meng S."/>
            <person name="Li G."/>
            <person name="Viehrig K."/>
            <person name="Ye F."/>
            <person name="Su P."/>
            <person name="Kiefer A.F."/>
            <person name="Nichols A."/>
            <person name="Cepeda A.J."/>
            <person name="Yan W."/>
            <person name="Fan B."/>
            <person name="Jiang Y."/>
            <person name="Adhikari A."/>
            <person name="Zheng C.-J."/>
            <person name="Schuster L."/>
            <person name="Cowan T.M."/>
            <person name="Smanski M.J."/>
            <person name="Chevrette M.G."/>
            <person name="De Carvalho L.P.S."/>
            <person name="Shen B."/>
        </authorList>
    </citation>
    <scope>NUCLEOTIDE SEQUENCE [LARGE SCALE GENOMIC DNA]</scope>
    <source>
        <strain evidence="2 3">NPDC050403</strain>
    </source>
</reference>
<gene>
    <name evidence="2" type="ORF">AB0I48_28680</name>
</gene>
<keyword evidence="3" id="KW-1185">Reference proteome</keyword>
<dbReference type="Proteomes" id="UP001551695">
    <property type="component" value="Unassembled WGS sequence"/>
</dbReference>
<evidence type="ECO:0000256" key="1">
    <source>
        <dbReference type="SAM" id="MobiDB-lite"/>
    </source>
</evidence>
<name>A0ABV3G1I9_9NOCA</name>
<comment type="caution">
    <text evidence="2">The sequence shown here is derived from an EMBL/GenBank/DDBJ whole genome shotgun (WGS) entry which is preliminary data.</text>
</comment>
<protein>
    <submittedName>
        <fullName evidence="2">Uncharacterized protein</fullName>
    </submittedName>
</protein>
<sequence>MGIRTVWRRGRQARINDKVDGWLQRGEVDRLCRGLERHPDNLRAISAVTGIMSSSPDAAAALRARRTLDGLCVKPGFFDSVVSCFIDGGGRSPSDHGCALTATSVSFLFAPLPNSGRCRHIPKIRFVEFLDSPHSHHGDAAARWLVEVVLRDPHAAVPEPVTQLLCGTNQPKLLDALEEAFVVAVSQVLTADDGPDGTATLRRIWTPEGQATPFTHILTSNWRIRDRSRGSEAGIRPRTYSFLKADLLQSILTDRRWLVTRCLEKQAKESTGILLDAARLSGTGSFAERCRETLLTLESDEARDALCDWAILTSPPQQPLRPGGHYATDPRGHRARLAREIVLETGFTWKRAPAVFLFLTEQWDRYDALDPDGSIVHAYCTPRRHEGWYEYSYSYPPDCSLLAGVARENQRPDPRPPLPPSEPIPGSYDGGGGDGGGWGGCGGGGCGGGD</sequence>